<evidence type="ECO:0000313" key="1">
    <source>
        <dbReference type="EMBL" id="CAB5312503.1"/>
    </source>
</evidence>
<dbReference type="EMBL" id="CAGKOT010000002">
    <property type="protein sequence ID" value="CAB5312503.1"/>
    <property type="molecule type" value="Genomic_DNA"/>
</dbReference>
<evidence type="ECO:0000313" key="2">
    <source>
        <dbReference type="Proteomes" id="UP000684084"/>
    </source>
</evidence>
<organism evidence="1 2">
    <name type="scientific">Rhizophagus irregularis</name>
    <dbReference type="NCBI Taxonomy" id="588596"/>
    <lineage>
        <taxon>Eukaryota</taxon>
        <taxon>Fungi</taxon>
        <taxon>Fungi incertae sedis</taxon>
        <taxon>Mucoromycota</taxon>
        <taxon>Glomeromycotina</taxon>
        <taxon>Glomeromycetes</taxon>
        <taxon>Glomerales</taxon>
        <taxon>Glomeraceae</taxon>
        <taxon>Rhizophagus</taxon>
    </lineage>
</organism>
<protein>
    <submittedName>
        <fullName evidence="1">Uncharacterized protein</fullName>
    </submittedName>
</protein>
<dbReference type="AlphaFoldDB" id="A0A915YQQ2"/>
<proteinExistence type="predicted"/>
<accession>A0A915YQQ2</accession>
<reference evidence="1" key="1">
    <citation type="submission" date="2020-05" db="EMBL/GenBank/DDBJ databases">
        <authorList>
            <person name="Rincon C."/>
            <person name="Sanders R I."/>
            <person name="Robbins C."/>
            <person name="Chaturvedi A."/>
        </authorList>
    </citation>
    <scope>NUCLEOTIDE SEQUENCE</scope>
    <source>
        <strain evidence="1">CHB12</strain>
    </source>
</reference>
<name>A0A915YQQ2_9GLOM</name>
<comment type="caution">
    <text evidence="1">The sequence shown here is derived from an EMBL/GenBank/DDBJ whole genome shotgun (WGS) entry which is preliminary data.</text>
</comment>
<dbReference type="OrthoDB" id="2336955at2759"/>
<sequence>MILLFDNKLIVLINLGSSKVPQIYSNEDIQVDYKRETIQQTKNVDIKDEHELYSNQNLHSEDQDELEIPWII</sequence>
<dbReference type="Proteomes" id="UP000684084">
    <property type="component" value="Unassembled WGS sequence"/>
</dbReference>
<gene>
    <name evidence="1" type="ORF">CHRIB12_LOCUS1652</name>
</gene>